<dbReference type="EMBL" id="CAUYUJ010019213">
    <property type="protein sequence ID" value="CAK0889456.1"/>
    <property type="molecule type" value="Genomic_DNA"/>
</dbReference>
<proteinExistence type="predicted"/>
<sequence>EALLTRSSQLVWSGGPRVQRGQPTLLQSIQALAEAAAGEPVPQAPPVRAALLWPPALLVRCSGDGAARRAVAGAYAASGDEREGRPVYRRTAAFGHPAATLYFGAAPGAAGGCGPRGWWLGPEADCGEPWAHHPATHRAQRRAPPRCGWGLLRGGGPGEVFVDSCGPRRPESPDGSEEG</sequence>
<organism evidence="2 3">
    <name type="scientific">Prorocentrum cordatum</name>
    <dbReference type="NCBI Taxonomy" id="2364126"/>
    <lineage>
        <taxon>Eukaryota</taxon>
        <taxon>Sar</taxon>
        <taxon>Alveolata</taxon>
        <taxon>Dinophyceae</taxon>
        <taxon>Prorocentrales</taxon>
        <taxon>Prorocentraceae</taxon>
        <taxon>Prorocentrum</taxon>
    </lineage>
</organism>
<reference evidence="2" key="1">
    <citation type="submission" date="2023-10" db="EMBL/GenBank/DDBJ databases">
        <authorList>
            <person name="Chen Y."/>
            <person name="Shah S."/>
            <person name="Dougan E. K."/>
            <person name="Thang M."/>
            <person name="Chan C."/>
        </authorList>
    </citation>
    <scope>NUCLEOTIDE SEQUENCE [LARGE SCALE GENOMIC DNA]</scope>
</reference>
<evidence type="ECO:0000313" key="2">
    <source>
        <dbReference type="EMBL" id="CAK0889456.1"/>
    </source>
</evidence>
<evidence type="ECO:0000313" key="3">
    <source>
        <dbReference type="Proteomes" id="UP001189429"/>
    </source>
</evidence>
<gene>
    <name evidence="2" type="ORF">PCOR1329_LOCUS69973</name>
</gene>
<accession>A0ABN9WRU3</accession>
<evidence type="ECO:0000256" key="1">
    <source>
        <dbReference type="SAM" id="MobiDB-lite"/>
    </source>
</evidence>
<feature type="region of interest" description="Disordered" evidence="1">
    <location>
        <begin position="158"/>
        <end position="179"/>
    </location>
</feature>
<protein>
    <submittedName>
        <fullName evidence="2">Uncharacterized protein</fullName>
    </submittedName>
</protein>
<comment type="caution">
    <text evidence="2">The sequence shown here is derived from an EMBL/GenBank/DDBJ whole genome shotgun (WGS) entry which is preliminary data.</text>
</comment>
<feature type="non-terminal residue" evidence="2">
    <location>
        <position position="179"/>
    </location>
</feature>
<keyword evidence="3" id="KW-1185">Reference proteome</keyword>
<name>A0ABN9WRU3_9DINO</name>
<dbReference type="Proteomes" id="UP001189429">
    <property type="component" value="Unassembled WGS sequence"/>
</dbReference>
<feature type="non-terminal residue" evidence="2">
    <location>
        <position position="1"/>
    </location>
</feature>